<reference evidence="2 3" key="1">
    <citation type="submission" date="2015-10" db="EMBL/GenBank/DDBJ databases">
        <title>Corynebacteirum lowii and Corynebacterium oculi species nova, derived from human clinical disease and and emended description of Corynebacterium mastiditis.</title>
        <authorList>
            <person name="Bernard K."/>
            <person name="Pacheco A.L."/>
            <person name="Mcdougall C."/>
            <person name="Burtx T."/>
            <person name="Weibe D."/>
            <person name="Tyler S."/>
            <person name="Olson A.B."/>
            <person name="Cnockaert M."/>
            <person name="Eguchi H."/>
            <person name="Kuwahara T."/>
            <person name="Nakayama-Imaohji H."/>
            <person name="Boudewijins M."/>
            <person name="Van Hoecke F."/>
            <person name="Bernier A.-M."/>
            <person name="Vandamme P."/>
        </authorList>
    </citation>
    <scope>NUCLEOTIDE SEQUENCE [LARGE SCALE GENOMIC DNA]</scope>
    <source>
        <strain evidence="2 3">NML 130206</strain>
    </source>
</reference>
<proteinExistence type="predicted"/>
<dbReference type="Proteomes" id="UP000050488">
    <property type="component" value="Unassembled WGS sequence"/>
</dbReference>
<feature type="transmembrane region" description="Helical" evidence="1">
    <location>
        <begin position="49"/>
        <end position="69"/>
    </location>
</feature>
<gene>
    <name evidence="2" type="ORF">Clow_01627</name>
</gene>
<organism evidence="2 3">
    <name type="scientific">Corynebacterium lowii</name>
    <dbReference type="NCBI Taxonomy" id="1544413"/>
    <lineage>
        <taxon>Bacteria</taxon>
        <taxon>Bacillati</taxon>
        <taxon>Actinomycetota</taxon>
        <taxon>Actinomycetes</taxon>
        <taxon>Mycobacteriales</taxon>
        <taxon>Corynebacteriaceae</taxon>
        <taxon>Corynebacterium</taxon>
    </lineage>
</organism>
<dbReference type="PATRIC" id="fig|1544413.3.peg.1631"/>
<feature type="transmembrane region" description="Helical" evidence="1">
    <location>
        <begin position="89"/>
        <end position="114"/>
    </location>
</feature>
<name>A0A0Q0YU46_9CORY</name>
<dbReference type="EMBL" id="LKEV01000005">
    <property type="protein sequence ID" value="KQB85887.1"/>
    <property type="molecule type" value="Genomic_DNA"/>
</dbReference>
<protein>
    <submittedName>
        <fullName evidence="2">Uncharacterized protein</fullName>
    </submittedName>
</protein>
<feature type="transmembrane region" description="Helical" evidence="1">
    <location>
        <begin position="156"/>
        <end position="183"/>
    </location>
</feature>
<dbReference type="AlphaFoldDB" id="A0A0Q0YU46"/>
<accession>A0A0Q0YU46</accession>
<keyword evidence="3" id="KW-1185">Reference proteome</keyword>
<sequence length="202" mass="20731">MLNPTVSTIASGTLPDAAAAGHTATLISSMMTLTAVLSAPVLALPAMLWGWWSDLLAVAALCLTAVLLLRRSKDSGTVGGQQAGYLDSFRTAACVPAARTAAFMGQLVFIAVYYGETFGIGIKTFSLVWSLCGLSLFLGNWFGGQQLRGTHSPQRIIGVTAVAVALAITSLTAAAHAIVAAGITTLLVHEAGSARSTVLSPN</sequence>
<feature type="transmembrane region" description="Helical" evidence="1">
    <location>
        <begin position="24"/>
        <end position="43"/>
    </location>
</feature>
<dbReference type="STRING" id="1544413.Clow_01627"/>
<keyword evidence="1" id="KW-0812">Transmembrane</keyword>
<comment type="caution">
    <text evidence="2">The sequence shown here is derived from an EMBL/GenBank/DDBJ whole genome shotgun (WGS) entry which is preliminary data.</text>
</comment>
<evidence type="ECO:0000313" key="2">
    <source>
        <dbReference type="EMBL" id="KQB85887.1"/>
    </source>
</evidence>
<evidence type="ECO:0000256" key="1">
    <source>
        <dbReference type="SAM" id="Phobius"/>
    </source>
</evidence>
<keyword evidence="1" id="KW-1133">Transmembrane helix</keyword>
<dbReference type="Gene3D" id="1.20.1720.10">
    <property type="entry name" value="Multidrug resistance protein D"/>
    <property type="match status" value="1"/>
</dbReference>
<dbReference type="InterPro" id="IPR036259">
    <property type="entry name" value="MFS_trans_sf"/>
</dbReference>
<feature type="transmembrane region" description="Helical" evidence="1">
    <location>
        <begin position="126"/>
        <end position="144"/>
    </location>
</feature>
<evidence type="ECO:0000313" key="3">
    <source>
        <dbReference type="Proteomes" id="UP000050488"/>
    </source>
</evidence>
<dbReference type="SUPFAM" id="SSF103473">
    <property type="entry name" value="MFS general substrate transporter"/>
    <property type="match status" value="1"/>
</dbReference>
<keyword evidence="1" id="KW-0472">Membrane</keyword>